<evidence type="ECO:0000313" key="2">
    <source>
        <dbReference type="EMBL" id="JAC59459.1"/>
    </source>
</evidence>
<protein>
    <submittedName>
        <fullName evidence="2">Uncharacterized protein</fullName>
    </submittedName>
</protein>
<feature type="non-terminal residue" evidence="2">
    <location>
        <position position="1"/>
    </location>
</feature>
<dbReference type="AlphaFoldDB" id="A0A061QM12"/>
<name>A0A061QM12_9CHLO</name>
<accession>A0A061QM12</accession>
<sequence>ALGPGGAGSRPAEAVSGPAGPSAGASAGSLASCCPSAWLVCAGIVPLGDDPLCEI</sequence>
<feature type="region of interest" description="Disordered" evidence="1">
    <location>
        <begin position="1"/>
        <end position="30"/>
    </location>
</feature>
<evidence type="ECO:0000256" key="1">
    <source>
        <dbReference type="SAM" id="MobiDB-lite"/>
    </source>
</evidence>
<feature type="compositionally biased region" description="Low complexity" evidence="1">
    <location>
        <begin position="11"/>
        <end position="30"/>
    </location>
</feature>
<organism evidence="2">
    <name type="scientific">Tetraselmis sp. GSL018</name>
    <dbReference type="NCBI Taxonomy" id="582737"/>
    <lineage>
        <taxon>Eukaryota</taxon>
        <taxon>Viridiplantae</taxon>
        <taxon>Chlorophyta</taxon>
        <taxon>core chlorophytes</taxon>
        <taxon>Chlorodendrophyceae</taxon>
        <taxon>Chlorodendrales</taxon>
        <taxon>Chlorodendraceae</taxon>
        <taxon>Tetraselmis</taxon>
    </lineage>
</organism>
<proteinExistence type="predicted"/>
<reference evidence="2" key="1">
    <citation type="submission" date="2014-05" db="EMBL/GenBank/DDBJ databases">
        <title>The transcriptome of the halophilic microalga Tetraselmis sp. GSL018 isolated from the Great Salt Lake, Utah.</title>
        <authorList>
            <person name="Jinkerson R.E."/>
            <person name="D'Adamo S."/>
            <person name="Posewitz M.C."/>
        </authorList>
    </citation>
    <scope>NUCLEOTIDE SEQUENCE</scope>
    <source>
        <strain evidence="2">GSL018</strain>
    </source>
</reference>
<dbReference type="EMBL" id="GBEZ01027908">
    <property type="protein sequence ID" value="JAC59459.1"/>
    <property type="molecule type" value="Transcribed_RNA"/>
</dbReference>
<gene>
    <name evidence="2" type="ORF">TSPGSL018_31348</name>
</gene>